<dbReference type="GO" id="GO:0003779">
    <property type="term" value="F:actin binding"/>
    <property type="evidence" value="ECO:0007669"/>
    <property type="project" value="InterPro"/>
</dbReference>
<proteinExistence type="predicted"/>
<accession>A0AAD5TJH8</accession>
<sequence>MASAAPPAIKPPNLLAAIEKGTKLKKVQTNDRSAALVEAPKGGGGGGGMPGGGRSPPVPRRAGAGGGGSDAPAPMAAPAGLGGLFAGGMPKLRSTGRKGGNDGDNASAPEPPAPKPFMPSSAQPPVPSPFARPNVAPPSRAPAPPSRPTPPPAPSRTSAPPPTPPRATEPDSSPTMPRAPPAVPNRSGPPAVPDRGPTVVSPPPAPPTQSRFGTFPKTNGAPAAPARAAPPPPPASRGPPPPPPARAKDTFEKPASPATANRPTPPPFGGLKSSTSIGAAGFAAARGGSFTSSLRPSNSANGISALANRRESDAAQQTETDGRWTFRTDLPAPRQLSVGNLASGANAAPHLPPSRASTTGSGGGFGSPAMGRRPPPPPPPSSSRRASAFPPPPPPPRSREGSVGQAAEIVRYVDETVPKLEQELVRCVANAEYMKCASLKGMTDQLCNLKKRAESGGSVVMLMDDFRRMRSEADHML</sequence>
<dbReference type="EMBL" id="JADGJQ010000041">
    <property type="protein sequence ID" value="KAJ3176392.1"/>
    <property type="molecule type" value="Genomic_DNA"/>
</dbReference>
<organism evidence="3 4">
    <name type="scientific">Geranomyces variabilis</name>
    <dbReference type="NCBI Taxonomy" id="109894"/>
    <lineage>
        <taxon>Eukaryota</taxon>
        <taxon>Fungi</taxon>
        <taxon>Fungi incertae sedis</taxon>
        <taxon>Chytridiomycota</taxon>
        <taxon>Chytridiomycota incertae sedis</taxon>
        <taxon>Chytridiomycetes</taxon>
        <taxon>Spizellomycetales</taxon>
        <taxon>Powellomycetaceae</taxon>
        <taxon>Geranomyces</taxon>
    </lineage>
</organism>
<dbReference type="Pfam" id="PF02205">
    <property type="entry name" value="WH2"/>
    <property type="match status" value="1"/>
</dbReference>
<feature type="compositionally biased region" description="Low complexity" evidence="1">
    <location>
        <begin position="70"/>
        <end position="79"/>
    </location>
</feature>
<feature type="domain" description="WH2" evidence="2">
    <location>
        <begin position="10"/>
        <end position="27"/>
    </location>
</feature>
<feature type="compositionally biased region" description="Pro residues" evidence="1">
    <location>
        <begin position="109"/>
        <end position="167"/>
    </location>
</feature>
<gene>
    <name evidence="3" type="ORF">HDU87_005261</name>
</gene>
<dbReference type="PROSITE" id="PS51082">
    <property type="entry name" value="WH2"/>
    <property type="match status" value="1"/>
</dbReference>
<feature type="compositionally biased region" description="Pro residues" evidence="1">
    <location>
        <begin position="228"/>
        <end position="245"/>
    </location>
</feature>
<keyword evidence="4" id="KW-1185">Reference proteome</keyword>
<evidence type="ECO:0000313" key="3">
    <source>
        <dbReference type="EMBL" id="KAJ3176392.1"/>
    </source>
</evidence>
<feature type="region of interest" description="Disordered" evidence="1">
    <location>
        <begin position="25"/>
        <end position="275"/>
    </location>
</feature>
<reference evidence="3" key="1">
    <citation type="submission" date="2020-05" db="EMBL/GenBank/DDBJ databases">
        <title>Phylogenomic resolution of chytrid fungi.</title>
        <authorList>
            <person name="Stajich J.E."/>
            <person name="Amses K."/>
            <person name="Simmons R."/>
            <person name="Seto K."/>
            <person name="Myers J."/>
            <person name="Bonds A."/>
            <person name="Quandt C.A."/>
            <person name="Barry K."/>
            <person name="Liu P."/>
            <person name="Grigoriev I."/>
            <person name="Longcore J.E."/>
            <person name="James T.Y."/>
        </authorList>
    </citation>
    <scope>NUCLEOTIDE SEQUENCE</scope>
    <source>
        <strain evidence="3">JEL0379</strain>
    </source>
</reference>
<dbReference type="Proteomes" id="UP001212152">
    <property type="component" value="Unassembled WGS sequence"/>
</dbReference>
<protein>
    <recommendedName>
        <fullName evidence="2">WH2 domain-containing protein</fullName>
    </recommendedName>
</protein>
<feature type="region of interest" description="Disordered" evidence="1">
    <location>
        <begin position="287"/>
        <end position="403"/>
    </location>
</feature>
<evidence type="ECO:0000313" key="4">
    <source>
        <dbReference type="Proteomes" id="UP001212152"/>
    </source>
</evidence>
<dbReference type="AlphaFoldDB" id="A0AAD5TJH8"/>
<comment type="caution">
    <text evidence="3">The sequence shown here is derived from an EMBL/GenBank/DDBJ whole genome shotgun (WGS) entry which is preliminary data.</text>
</comment>
<evidence type="ECO:0000256" key="1">
    <source>
        <dbReference type="SAM" id="MobiDB-lite"/>
    </source>
</evidence>
<dbReference type="InterPro" id="IPR003124">
    <property type="entry name" value="WH2_dom"/>
</dbReference>
<name>A0AAD5TJH8_9FUNG</name>
<evidence type="ECO:0000259" key="2">
    <source>
        <dbReference type="PROSITE" id="PS51082"/>
    </source>
</evidence>
<feature type="compositionally biased region" description="Gly residues" evidence="1">
    <location>
        <begin position="41"/>
        <end position="54"/>
    </location>
</feature>